<dbReference type="AlphaFoldDB" id="A0A2H0UGF7"/>
<dbReference type="Pfam" id="PF00572">
    <property type="entry name" value="Ribosomal_L13"/>
    <property type="match status" value="1"/>
</dbReference>
<keyword evidence="3" id="KW-0687">Ribonucleoprotein</keyword>
<evidence type="ECO:0000256" key="4">
    <source>
        <dbReference type="ARBA" id="ARBA00035499"/>
    </source>
</evidence>
<name>A0A2H0UGF7_9BACT</name>
<dbReference type="GO" id="GO:0005840">
    <property type="term" value="C:ribosome"/>
    <property type="evidence" value="ECO:0007669"/>
    <property type="project" value="UniProtKB-KW"/>
</dbReference>
<dbReference type="PIRSF" id="PIRSF002181">
    <property type="entry name" value="Ribosomal_L13"/>
    <property type="match status" value="1"/>
</dbReference>
<comment type="similarity">
    <text evidence="1">Belongs to the universal ribosomal protein uL13 family.</text>
</comment>
<evidence type="ECO:0000256" key="2">
    <source>
        <dbReference type="ARBA" id="ARBA00022980"/>
    </source>
</evidence>
<dbReference type="CDD" id="cd00392">
    <property type="entry name" value="Ribosomal_L13"/>
    <property type="match status" value="1"/>
</dbReference>
<dbReference type="GO" id="GO:0017148">
    <property type="term" value="P:negative regulation of translation"/>
    <property type="evidence" value="ECO:0007669"/>
    <property type="project" value="TreeGrafter"/>
</dbReference>
<dbReference type="InterPro" id="IPR005822">
    <property type="entry name" value="Ribosomal_uL13"/>
</dbReference>
<sequence length="121" mass="13392">MTEKTTTTREYTIDATGKRLGRVATEAASILLGKDQTNFAKHVTVAVKVLITNASKLDISEKRATEEFQTYSGHPSGRKVETLGHLANRRGYGEVLTRVIGGMLPKNKLHKPRMKNLIVTE</sequence>
<evidence type="ECO:0000256" key="3">
    <source>
        <dbReference type="ARBA" id="ARBA00023274"/>
    </source>
</evidence>
<evidence type="ECO:0000313" key="5">
    <source>
        <dbReference type="EMBL" id="PIR84766.1"/>
    </source>
</evidence>
<evidence type="ECO:0000313" key="6">
    <source>
        <dbReference type="Proteomes" id="UP000229344"/>
    </source>
</evidence>
<dbReference type="EMBL" id="PFBI01000004">
    <property type="protein sequence ID" value="PIR84766.1"/>
    <property type="molecule type" value="Genomic_DNA"/>
</dbReference>
<dbReference type="PANTHER" id="PTHR11545:SF2">
    <property type="entry name" value="LARGE RIBOSOMAL SUBUNIT PROTEIN UL13M"/>
    <property type="match status" value="1"/>
</dbReference>
<gene>
    <name evidence="5" type="ORF">COU16_01090</name>
</gene>
<reference evidence="6" key="1">
    <citation type="submission" date="2017-09" db="EMBL/GenBank/DDBJ databases">
        <title>Depth-based differentiation of microbial function through sediment-hosted aquifers and enrichment of novel symbionts in the deep terrestrial subsurface.</title>
        <authorList>
            <person name="Probst A.J."/>
            <person name="Ladd B."/>
            <person name="Jarett J.K."/>
            <person name="Geller-Mcgrath D.E."/>
            <person name="Sieber C.M.K."/>
            <person name="Emerson J.B."/>
            <person name="Anantharaman K."/>
            <person name="Thomas B.C."/>
            <person name="Malmstrom R."/>
            <person name="Stieglmeier M."/>
            <person name="Klingl A."/>
            <person name="Woyke T."/>
            <person name="Ryan C.M."/>
            <person name="Banfield J.F."/>
        </authorList>
    </citation>
    <scope>NUCLEOTIDE SEQUENCE [LARGE SCALE GENOMIC DNA]</scope>
</reference>
<dbReference type="GO" id="GO:0006412">
    <property type="term" value="P:translation"/>
    <property type="evidence" value="ECO:0007669"/>
    <property type="project" value="InterPro"/>
</dbReference>
<dbReference type="GO" id="GO:1990904">
    <property type="term" value="C:ribonucleoprotein complex"/>
    <property type="evidence" value="ECO:0007669"/>
    <property type="project" value="UniProtKB-KW"/>
</dbReference>
<proteinExistence type="inferred from homology"/>
<dbReference type="Gene3D" id="3.90.1180.10">
    <property type="entry name" value="Ribosomal protein L13"/>
    <property type="match status" value="1"/>
</dbReference>
<dbReference type="GO" id="GO:0003729">
    <property type="term" value="F:mRNA binding"/>
    <property type="evidence" value="ECO:0007669"/>
    <property type="project" value="TreeGrafter"/>
</dbReference>
<accession>A0A2H0UGF7</accession>
<dbReference type="GO" id="GO:0003735">
    <property type="term" value="F:structural constituent of ribosome"/>
    <property type="evidence" value="ECO:0007669"/>
    <property type="project" value="InterPro"/>
</dbReference>
<dbReference type="PANTHER" id="PTHR11545">
    <property type="entry name" value="RIBOSOMAL PROTEIN L13"/>
    <property type="match status" value="1"/>
</dbReference>
<dbReference type="InterPro" id="IPR036899">
    <property type="entry name" value="Ribosomal_uL13_sf"/>
</dbReference>
<dbReference type="InterPro" id="IPR005823">
    <property type="entry name" value="Ribosomal_uL13_bac-type"/>
</dbReference>
<evidence type="ECO:0000256" key="1">
    <source>
        <dbReference type="ARBA" id="ARBA00006227"/>
    </source>
</evidence>
<dbReference type="SUPFAM" id="SSF52161">
    <property type="entry name" value="Ribosomal protein L13"/>
    <property type="match status" value="1"/>
</dbReference>
<comment type="caution">
    <text evidence="5">The sequence shown here is derived from an EMBL/GenBank/DDBJ whole genome shotgun (WGS) entry which is preliminary data.</text>
</comment>
<keyword evidence="2 5" id="KW-0689">Ribosomal protein</keyword>
<organism evidence="5 6">
    <name type="scientific">Candidatus Kaiserbacteria bacterium CG10_big_fil_rev_8_21_14_0_10_47_16</name>
    <dbReference type="NCBI Taxonomy" id="1974608"/>
    <lineage>
        <taxon>Bacteria</taxon>
        <taxon>Candidatus Kaiseribacteriota</taxon>
    </lineage>
</organism>
<dbReference type="Proteomes" id="UP000229344">
    <property type="component" value="Unassembled WGS sequence"/>
</dbReference>
<protein>
    <recommendedName>
        <fullName evidence="4">50S ribosomal protein L13</fullName>
    </recommendedName>
</protein>